<keyword evidence="5 6" id="KW-0472">Membrane</keyword>
<keyword evidence="9" id="KW-0378">Hydrolase</keyword>
<dbReference type="PANTHER" id="PTHR30572:SF18">
    <property type="entry name" value="ABC-TYPE MACROLIDE FAMILY EXPORT SYSTEM PERMEASE COMPONENT 2"/>
    <property type="match status" value="1"/>
</dbReference>
<dbReference type="GO" id="GO:0022857">
    <property type="term" value="F:transmembrane transporter activity"/>
    <property type="evidence" value="ECO:0007669"/>
    <property type="project" value="TreeGrafter"/>
</dbReference>
<feature type="transmembrane region" description="Helical" evidence="6">
    <location>
        <begin position="21"/>
        <end position="41"/>
    </location>
</feature>
<evidence type="ECO:0000256" key="4">
    <source>
        <dbReference type="ARBA" id="ARBA00022989"/>
    </source>
</evidence>
<dbReference type="KEGG" id="abac:LuPra_00335"/>
<dbReference type="RefSeq" id="WP_110169155.1">
    <property type="nucleotide sequence ID" value="NZ_CP015136.1"/>
</dbReference>
<sequence length="412" mass="45699">MLKNYLTLAWKVLQRRKVFTAISLFGTSFTLVVLTVAVAMFDHTLSPMAPEINLDRTLVMSRARMRGDGNTWQSSPGYRLIHDYARKLPGVELMTVQTSGTLATSFVSGRKIESTLKHTDAEFWRVYQFAFLEGSPYGAADLETARLVLVINETSRKRFFDGQSALGRHIDADGQRFQVIGVVKDVPSMRTPSADLYAPLTTQKSKGWEEEYLGDFTPAFLLAANARPEDVRAELHSRLATWKSPQPQWKTLSATLETPFESMGRNLYPGDTDFTRTYGGFLSMILAGAALMFMALPAINLVNLNVSRIMERASEIGVRKAFGASSRTLVVQFVVENLALTVIGGLLGFLLAGFVLRSINQSGLIPYAELTLNMRIFLWGIALAVVFGLLSGVYPAWRMSRVHPVVALKGTR</sequence>
<dbReference type="PATRIC" id="fig|1813736.3.peg.349"/>
<evidence type="ECO:0000256" key="1">
    <source>
        <dbReference type="ARBA" id="ARBA00004651"/>
    </source>
</evidence>
<keyword evidence="9" id="KW-0547">Nucleotide-binding</keyword>
<keyword evidence="3 6" id="KW-0812">Transmembrane</keyword>
<evidence type="ECO:0000259" key="8">
    <source>
        <dbReference type="Pfam" id="PF12704"/>
    </source>
</evidence>
<dbReference type="GO" id="GO:0005524">
    <property type="term" value="F:ATP binding"/>
    <property type="evidence" value="ECO:0007669"/>
    <property type="project" value="UniProtKB-KW"/>
</dbReference>
<reference evidence="10" key="2">
    <citation type="submission" date="2016-04" db="EMBL/GenBank/DDBJ databases">
        <title>First Complete Genome Sequence of a Subdivision 6 Acidobacterium.</title>
        <authorList>
            <person name="Huang S."/>
            <person name="Vieira S."/>
            <person name="Bunk B."/>
            <person name="Riedel T."/>
            <person name="Sproeer C."/>
            <person name="Overmann J."/>
        </authorList>
    </citation>
    <scope>NUCLEOTIDE SEQUENCE [LARGE SCALE GENOMIC DNA]</scope>
    <source>
        <strain evidence="10">DSM 100886 HEG_-6_39</strain>
    </source>
</reference>
<dbReference type="InterPro" id="IPR003838">
    <property type="entry name" value="ABC3_permease_C"/>
</dbReference>
<protein>
    <submittedName>
        <fullName evidence="9">Macrolide export ATP-binding/permease protein MacB</fullName>
        <ecNumber evidence="9">3.6.3.-</ecNumber>
    </submittedName>
</protein>
<keyword evidence="10" id="KW-1185">Reference proteome</keyword>
<dbReference type="EC" id="3.6.3.-" evidence="9"/>
<dbReference type="OrthoDB" id="8740261at2"/>
<evidence type="ECO:0000259" key="7">
    <source>
        <dbReference type="Pfam" id="PF02687"/>
    </source>
</evidence>
<keyword evidence="4 6" id="KW-1133">Transmembrane helix</keyword>
<dbReference type="STRING" id="1855912.LuPra_00335"/>
<dbReference type="GO" id="GO:0016787">
    <property type="term" value="F:hydrolase activity"/>
    <property type="evidence" value="ECO:0007669"/>
    <property type="project" value="UniProtKB-KW"/>
</dbReference>
<reference evidence="9 10" key="1">
    <citation type="journal article" date="2016" name="Genome Announc.">
        <title>First Complete Genome Sequence of a Subdivision 6 Acidobacterium Strain.</title>
        <authorList>
            <person name="Huang S."/>
            <person name="Vieira S."/>
            <person name="Bunk B."/>
            <person name="Riedel T."/>
            <person name="Sproer C."/>
            <person name="Overmann J."/>
        </authorList>
    </citation>
    <scope>NUCLEOTIDE SEQUENCE [LARGE SCALE GENOMIC DNA]</scope>
    <source>
        <strain evidence="10">DSM 100886 HEG_-6_39</strain>
    </source>
</reference>
<gene>
    <name evidence="9" type="primary">macB_9</name>
    <name evidence="9" type="ORF">LuPra_00335</name>
</gene>
<feature type="transmembrane region" description="Helical" evidence="6">
    <location>
        <begin position="329"/>
        <end position="356"/>
    </location>
</feature>
<feature type="transmembrane region" description="Helical" evidence="6">
    <location>
        <begin position="278"/>
        <end position="302"/>
    </location>
</feature>
<evidence type="ECO:0000256" key="3">
    <source>
        <dbReference type="ARBA" id="ARBA00022692"/>
    </source>
</evidence>
<organism evidence="9 10">
    <name type="scientific">Luteitalea pratensis</name>
    <dbReference type="NCBI Taxonomy" id="1855912"/>
    <lineage>
        <taxon>Bacteria</taxon>
        <taxon>Pseudomonadati</taxon>
        <taxon>Acidobacteriota</taxon>
        <taxon>Vicinamibacteria</taxon>
        <taxon>Vicinamibacterales</taxon>
        <taxon>Vicinamibacteraceae</taxon>
        <taxon>Luteitalea</taxon>
    </lineage>
</organism>
<name>A0A143PGI3_LUTPR</name>
<dbReference type="GO" id="GO:0005886">
    <property type="term" value="C:plasma membrane"/>
    <property type="evidence" value="ECO:0007669"/>
    <property type="project" value="UniProtKB-SubCell"/>
</dbReference>
<feature type="transmembrane region" description="Helical" evidence="6">
    <location>
        <begin position="376"/>
        <end position="397"/>
    </location>
</feature>
<accession>A0A143PGI3</accession>
<dbReference type="InterPro" id="IPR025857">
    <property type="entry name" value="MacB_PCD"/>
</dbReference>
<proteinExistence type="predicted"/>
<dbReference type="Pfam" id="PF02687">
    <property type="entry name" value="FtsX"/>
    <property type="match status" value="1"/>
</dbReference>
<comment type="subcellular location">
    <subcellularLocation>
        <location evidence="1">Cell membrane</location>
        <topology evidence="1">Multi-pass membrane protein</topology>
    </subcellularLocation>
</comment>
<feature type="domain" description="MacB-like periplasmic core" evidence="8">
    <location>
        <begin position="20"/>
        <end position="235"/>
    </location>
</feature>
<feature type="domain" description="ABC3 transporter permease C-terminal" evidence="7">
    <location>
        <begin position="289"/>
        <end position="404"/>
    </location>
</feature>
<dbReference type="PANTHER" id="PTHR30572">
    <property type="entry name" value="MEMBRANE COMPONENT OF TRANSPORTER-RELATED"/>
    <property type="match status" value="1"/>
</dbReference>
<dbReference type="Pfam" id="PF12704">
    <property type="entry name" value="MacB_PCD"/>
    <property type="match status" value="1"/>
</dbReference>
<evidence type="ECO:0000256" key="2">
    <source>
        <dbReference type="ARBA" id="ARBA00022475"/>
    </source>
</evidence>
<evidence type="ECO:0000256" key="6">
    <source>
        <dbReference type="SAM" id="Phobius"/>
    </source>
</evidence>
<dbReference type="EMBL" id="CP015136">
    <property type="protein sequence ID" value="AMY07168.1"/>
    <property type="molecule type" value="Genomic_DNA"/>
</dbReference>
<evidence type="ECO:0000313" key="9">
    <source>
        <dbReference type="EMBL" id="AMY07168.1"/>
    </source>
</evidence>
<dbReference type="AlphaFoldDB" id="A0A143PGI3"/>
<dbReference type="InterPro" id="IPR050250">
    <property type="entry name" value="Macrolide_Exporter_MacB"/>
</dbReference>
<keyword evidence="9" id="KW-0067">ATP-binding</keyword>
<evidence type="ECO:0000313" key="10">
    <source>
        <dbReference type="Proteomes" id="UP000076079"/>
    </source>
</evidence>
<evidence type="ECO:0000256" key="5">
    <source>
        <dbReference type="ARBA" id="ARBA00023136"/>
    </source>
</evidence>
<dbReference type="Proteomes" id="UP000076079">
    <property type="component" value="Chromosome"/>
</dbReference>
<keyword evidence="2" id="KW-1003">Cell membrane</keyword>